<evidence type="ECO:0000259" key="2">
    <source>
        <dbReference type="Pfam" id="PF20434"/>
    </source>
</evidence>
<dbReference type="STRING" id="569365.A0A0D1ZHW8"/>
<feature type="domain" description="BD-FAE-like" evidence="2">
    <location>
        <begin position="90"/>
        <end position="220"/>
    </location>
</feature>
<organism evidence="3 4">
    <name type="scientific">Cladophialophora immunda</name>
    <dbReference type="NCBI Taxonomy" id="569365"/>
    <lineage>
        <taxon>Eukaryota</taxon>
        <taxon>Fungi</taxon>
        <taxon>Dikarya</taxon>
        <taxon>Ascomycota</taxon>
        <taxon>Pezizomycotina</taxon>
        <taxon>Eurotiomycetes</taxon>
        <taxon>Chaetothyriomycetidae</taxon>
        <taxon>Chaetothyriales</taxon>
        <taxon>Herpotrichiellaceae</taxon>
        <taxon>Cladophialophora</taxon>
    </lineage>
</organism>
<dbReference type="Pfam" id="PF20434">
    <property type="entry name" value="BD-FAE"/>
    <property type="match status" value="1"/>
</dbReference>
<proteinExistence type="predicted"/>
<dbReference type="AlphaFoldDB" id="A0A0D1ZHW8"/>
<dbReference type="VEuPathDB" id="FungiDB:PV07_07266"/>
<accession>A0A0D1ZHW8</accession>
<feature type="compositionally biased region" description="Low complexity" evidence="1">
    <location>
        <begin position="303"/>
        <end position="315"/>
    </location>
</feature>
<evidence type="ECO:0000313" key="4">
    <source>
        <dbReference type="Proteomes" id="UP000054466"/>
    </source>
</evidence>
<dbReference type="HOGENOM" id="CLU_021214_1_0_1"/>
<keyword evidence="4" id="KW-1185">Reference proteome</keyword>
<dbReference type="InterPro" id="IPR029058">
    <property type="entry name" value="AB_hydrolase_fold"/>
</dbReference>
<dbReference type="RefSeq" id="XP_016247752.1">
    <property type="nucleotide sequence ID" value="XM_016394333.1"/>
</dbReference>
<dbReference type="Proteomes" id="UP000054466">
    <property type="component" value="Unassembled WGS sequence"/>
</dbReference>
<evidence type="ECO:0000256" key="1">
    <source>
        <dbReference type="SAM" id="MobiDB-lite"/>
    </source>
</evidence>
<feature type="region of interest" description="Disordered" evidence="1">
    <location>
        <begin position="423"/>
        <end position="442"/>
    </location>
</feature>
<feature type="compositionally biased region" description="Polar residues" evidence="1">
    <location>
        <begin position="329"/>
        <end position="338"/>
    </location>
</feature>
<dbReference type="OrthoDB" id="5396420at2759"/>
<dbReference type="SUPFAM" id="SSF53474">
    <property type="entry name" value="alpha/beta-Hydrolases"/>
    <property type="match status" value="1"/>
</dbReference>
<dbReference type="Gene3D" id="3.40.50.1820">
    <property type="entry name" value="alpha/beta hydrolase"/>
    <property type="match status" value="1"/>
</dbReference>
<reference evidence="3 4" key="1">
    <citation type="submission" date="2015-01" db="EMBL/GenBank/DDBJ databases">
        <title>The Genome Sequence of Cladophialophora immunda CBS83496.</title>
        <authorList>
            <consortium name="The Broad Institute Genomics Platform"/>
            <person name="Cuomo C."/>
            <person name="de Hoog S."/>
            <person name="Gorbushina A."/>
            <person name="Stielow B."/>
            <person name="Teixiera M."/>
            <person name="Abouelleil A."/>
            <person name="Chapman S.B."/>
            <person name="Priest M."/>
            <person name="Young S.K."/>
            <person name="Wortman J."/>
            <person name="Nusbaum C."/>
            <person name="Birren B."/>
        </authorList>
    </citation>
    <scope>NUCLEOTIDE SEQUENCE [LARGE SCALE GENOMIC DNA]</scope>
    <source>
        <strain evidence="3 4">CBS 83496</strain>
    </source>
</reference>
<sequence length="476" mass="52173">MLYCCCRRGLNTFFRPTQGHIAGLDFHRKRLLTSASTSKPWKHDSIELPVGVSGRVRLDIFSPYRRIAKQHGPRNLLVHLPPGPSIDTTDTASIDVLSQLQNSFPPSTSLVSIQYRLGDGIDTAVSPACFPVPVHDVSTAFEYLTSPTSPINVDYEEPPKICLLGSNIGGALATMLALTEPNEIHALAVIEPMVDWSGLDDVVEQLRASETSTIPQKRQKQRVTTRYGVENQAVMAAAEELIKMRSKLFQTPSAYFDPFASPMLFLRAPGKDTPLATPVPDQCQLDSYGGYDSLGPATHDSQRSSSSTLTSSSGSPYDTSEPSGVETGTEPSSASTIQPRRRKVLRRWPAVGLPESVTLPYVNIFVHPQTPRNAQQPGSEAEDLGKGHAALMRAQGLEMAELMRRACFMGREKSFAEERVQVYGQGQDQQTTGEVEQDSERRVGKDRVHLHEGTALTKAKLQQGAVDWVAGMFARN</sequence>
<dbReference type="EMBL" id="KN847043">
    <property type="protein sequence ID" value="KIW27536.1"/>
    <property type="molecule type" value="Genomic_DNA"/>
</dbReference>
<protein>
    <recommendedName>
        <fullName evidence="2">BD-FAE-like domain-containing protein</fullName>
    </recommendedName>
</protein>
<feature type="compositionally biased region" description="Polar residues" evidence="1">
    <location>
        <begin position="424"/>
        <end position="434"/>
    </location>
</feature>
<dbReference type="InterPro" id="IPR049492">
    <property type="entry name" value="BD-FAE-like_dom"/>
</dbReference>
<dbReference type="GeneID" id="27346460"/>
<feature type="region of interest" description="Disordered" evidence="1">
    <location>
        <begin position="275"/>
        <end position="341"/>
    </location>
</feature>
<evidence type="ECO:0000313" key="3">
    <source>
        <dbReference type="EMBL" id="KIW27536.1"/>
    </source>
</evidence>
<gene>
    <name evidence="3" type="ORF">PV07_07266</name>
</gene>
<name>A0A0D1ZHW8_9EURO</name>